<feature type="region of interest" description="Disordered" evidence="7">
    <location>
        <begin position="1"/>
        <end position="41"/>
    </location>
</feature>
<dbReference type="AlphaFoldDB" id="A0AA86Q5Q1"/>
<evidence type="ECO:0000256" key="3">
    <source>
        <dbReference type="ARBA" id="ARBA00022692"/>
    </source>
</evidence>
<feature type="transmembrane region" description="Helical" evidence="6">
    <location>
        <begin position="179"/>
        <end position="203"/>
    </location>
</feature>
<evidence type="ECO:0000256" key="7">
    <source>
        <dbReference type="SAM" id="MobiDB-lite"/>
    </source>
</evidence>
<comment type="caution">
    <text evidence="9">The sequence shown here is derived from an EMBL/GenBank/DDBJ whole genome shotgun (WGS) entry which is preliminary data.</text>
</comment>
<reference evidence="9" key="1">
    <citation type="submission" date="2023-06" db="EMBL/GenBank/DDBJ databases">
        <authorList>
            <person name="Kurt Z."/>
        </authorList>
    </citation>
    <scope>NUCLEOTIDE SEQUENCE</scope>
</reference>
<evidence type="ECO:0000256" key="6">
    <source>
        <dbReference type="RuleBase" id="RU361264"/>
    </source>
</evidence>
<evidence type="ECO:0000256" key="4">
    <source>
        <dbReference type="ARBA" id="ARBA00022989"/>
    </source>
</evidence>
<reference evidence="10 11" key="2">
    <citation type="submission" date="2024-07" db="EMBL/GenBank/DDBJ databases">
        <authorList>
            <person name="Akdeniz Z."/>
        </authorList>
    </citation>
    <scope>NUCLEOTIDE SEQUENCE [LARGE SCALE GENOMIC DNA]</scope>
</reference>
<evidence type="ECO:0000256" key="1">
    <source>
        <dbReference type="ARBA" id="ARBA00004141"/>
    </source>
</evidence>
<organism evidence="9">
    <name type="scientific">Hexamita inflata</name>
    <dbReference type="NCBI Taxonomy" id="28002"/>
    <lineage>
        <taxon>Eukaryota</taxon>
        <taxon>Metamonada</taxon>
        <taxon>Diplomonadida</taxon>
        <taxon>Hexamitidae</taxon>
        <taxon>Hexamitinae</taxon>
        <taxon>Hexamita</taxon>
    </lineage>
</organism>
<dbReference type="EMBL" id="CAXDID020000018">
    <property type="protein sequence ID" value="CAL5985301.1"/>
    <property type="molecule type" value="Genomic_DNA"/>
</dbReference>
<evidence type="ECO:0000256" key="2">
    <source>
        <dbReference type="ARBA" id="ARBA00010596"/>
    </source>
</evidence>
<evidence type="ECO:0000313" key="10">
    <source>
        <dbReference type="EMBL" id="CAL5985301.1"/>
    </source>
</evidence>
<protein>
    <recommendedName>
        <fullName evidence="6">Protein YIPF</fullName>
    </recommendedName>
</protein>
<feature type="transmembrane region" description="Helical" evidence="6">
    <location>
        <begin position="215"/>
        <end position="238"/>
    </location>
</feature>
<comment type="similarity">
    <text evidence="2 6">Belongs to the YIP1 family.</text>
</comment>
<dbReference type="PANTHER" id="PTHR21236:SF1">
    <property type="entry name" value="PROTEIN YIPF6"/>
    <property type="match status" value="1"/>
</dbReference>
<dbReference type="InterPro" id="IPR045231">
    <property type="entry name" value="Yip1/4-like"/>
</dbReference>
<keyword evidence="4 6" id="KW-1133">Transmembrane helix</keyword>
<dbReference type="GO" id="GO:0005802">
    <property type="term" value="C:trans-Golgi network"/>
    <property type="evidence" value="ECO:0007669"/>
    <property type="project" value="TreeGrafter"/>
</dbReference>
<dbReference type="Pfam" id="PF04893">
    <property type="entry name" value="Yip1"/>
    <property type="match status" value="1"/>
</dbReference>
<keyword evidence="5 6" id="KW-0472">Membrane</keyword>
<evidence type="ECO:0000256" key="5">
    <source>
        <dbReference type="ARBA" id="ARBA00023136"/>
    </source>
</evidence>
<dbReference type="InterPro" id="IPR006977">
    <property type="entry name" value="Yip1_dom"/>
</dbReference>
<evidence type="ECO:0000259" key="8">
    <source>
        <dbReference type="Pfam" id="PF04893"/>
    </source>
</evidence>
<comment type="subcellular location">
    <subcellularLocation>
        <location evidence="6">Golgi apparatus membrane</location>
        <topology evidence="6">Multi-pass membrane protein</topology>
    </subcellularLocation>
    <subcellularLocation>
        <location evidence="1">Membrane</location>
        <topology evidence="1">Multi-pass membrane protein</topology>
    </subcellularLocation>
</comment>
<feature type="domain" description="Yip1" evidence="8">
    <location>
        <begin position="83"/>
        <end position="231"/>
    </location>
</feature>
<proteinExistence type="inferred from homology"/>
<dbReference type="GO" id="GO:0000139">
    <property type="term" value="C:Golgi membrane"/>
    <property type="evidence" value="ECO:0007669"/>
    <property type="project" value="UniProtKB-SubCell"/>
</dbReference>
<feature type="transmembrane region" description="Helical" evidence="6">
    <location>
        <begin position="154"/>
        <end position="173"/>
    </location>
</feature>
<feature type="transmembrane region" description="Helical" evidence="6">
    <location>
        <begin position="119"/>
        <end position="142"/>
    </location>
</feature>
<dbReference type="Proteomes" id="UP001642409">
    <property type="component" value="Unassembled WGS sequence"/>
</dbReference>
<dbReference type="EMBL" id="CATOUU010000834">
    <property type="protein sequence ID" value="CAI9952859.1"/>
    <property type="molecule type" value="Genomic_DNA"/>
</dbReference>
<evidence type="ECO:0000313" key="9">
    <source>
        <dbReference type="EMBL" id="CAI9952859.1"/>
    </source>
</evidence>
<dbReference type="PANTHER" id="PTHR21236">
    <property type="entry name" value="GOLGI MEMBRANE PROTEIN YIP1"/>
    <property type="match status" value="1"/>
</dbReference>
<keyword evidence="3 6" id="KW-0812">Transmembrane</keyword>
<evidence type="ECO:0000313" key="11">
    <source>
        <dbReference type="Proteomes" id="UP001642409"/>
    </source>
</evidence>
<gene>
    <name evidence="9" type="ORF">HINF_LOCUS40504</name>
    <name evidence="10" type="ORF">HINF_LOCUS8762</name>
</gene>
<feature type="transmembrane region" description="Helical" evidence="6">
    <location>
        <begin position="89"/>
        <end position="107"/>
    </location>
</feature>
<dbReference type="GO" id="GO:0006888">
    <property type="term" value="P:endoplasmic reticulum to Golgi vesicle-mediated transport"/>
    <property type="evidence" value="ECO:0007669"/>
    <property type="project" value="InterPro"/>
</dbReference>
<name>A0AA86Q5Q1_9EUKA</name>
<keyword evidence="11" id="KW-1185">Reference proteome</keyword>
<sequence length="239" mass="26423">MADFDPNQAFETPKPQVQEKQPTAQVKPPTAAGPAVKAPPPPPPQYLLDTLNETVGETIWRDLKMILLRTYQVVWIFGKQPNREVYEQWDVFGPLLYSLALGLLYYFTYVSSTIKSPDFILPTVICVIFGIGFVVALNMILIGAKANVMGTIALLGYCVAPLVLGAIAVMILVMCQIKPVWICTMICALISGFTATWCLFATYGFFKNLVPQGKIFLGVYPVFFFFIILAVLMVIPALG</sequence>
<accession>A0AA86Q5Q1</accession>